<evidence type="ECO:0000313" key="2">
    <source>
        <dbReference type="Proteomes" id="UP001516400"/>
    </source>
</evidence>
<feature type="non-terminal residue" evidence="1">
    <location>
        <position position="122"/>
    </location>
</feature>
<accession>A0ABD2MLS9</accession>
<comment type="caution">
    <text evidence="1">The sequence shown here is derived from an EMBL/GenBank/DDBJ whole genome shotgun (WGS) entry which is preliminary data.</text>
</comment>
<keyword evidence="2" id="KW-1185">Reference proteome</keyword>
<gene>
    <name evidence="1" type="ORF">HHI36_011321</name>
</gene>
<organism evidence="1 2">
    <name type="scientific">Cryptolaemus montrouzieri</name>
    <dbReference type="NCBI Taxonomy" id="559131"/>
    <lineage>
        <taxon>Eukaryota</taxon>
        <taxon>Metazoa</taxon>
        <taxon>Ecdysozoa</taxon>
        <taxon>Arthropoda</taxon>
        <taxon>Hexapoda</taxon>
        <taxon>Insecta</taxon>
        <taxon>Pterygota</taxon>
        <taxon>Neoptera</taxon>
        <taxon>Endopterygota</taxon>
        <taxon>Coleoptera</taxon>
        <taxon>Polyphaga</taxon>
        <taxon>Cucujiformia</taxon>
        <taxon>Coccinelloidea</taxon>
        <taxon>Coccinellidae</taxon>
        <taxon>Scymninae</taxon>
        <taxon>Scymnini</taxon>
        <taxon>Cryptolaemus</taxon>
    </lineage>
</organism>
<reference evidence="1 2" key="1">
    <citation type="journal article" date="2021" name="BMC Biol.">
        <title>Horizontally acquired antibacterial genes associated with adaptive radiation of ladybird beetles.</title>
        <authorList>
            <person name="Li H.S."/>
            <person name="Tang X.F."/>
            <person name="Huang Y.H."/>
            <person name="Xu Z.Y."/>
            <person name="Chen M.L."/>
            <person name="Du X.Y."/>
            <person name="Qiu B.Y."/>
            <person name="Chen P.T."/>
            <person name="Zhang W."/>
            <person name="Slipinski A."/>
            <person name="Escalona H.E."/>
            <person name="Waterhouse R.M."/>
            <person name="Zwick A."/>
            <person name="Pang H."/>
        </authorList>
    </citation>
    <scope>NUCLEOTIDE SEQUENCE [LARGE SCALE GENOMIC DNA]</scope>
    <source>
        <strain evidence="1">SYSU2018</strain>
    </source>
</reference>
<name>A0ABD2MLS9_9CUCU</name>
<proteinExistence type="predicted"/>
<dbReference type="EMBL" id="JABFTP020000001">
    <property type="protein sequence ID" value="KAL3267184.1"/>
    <property type="molecule type" value="Genomic_DNA"/>
</dbReference>
<evidence type="ECO:0000313" key="1">
    <source>
        <dbReference type="EMBL" id="KAL3267184.1"/>
    </source>
</evidence>
<sequence length="122" mass="13821">MAVYRTPAGDFDVFLPVLCEALKVATSNGYRILMCDSKNEQQASWQLVRNYTGNVRKSISILNEIPQDQKSCENVLHELNAYFVSVDDFRPDDDAAYGDNVANYKYESLSNSLVLENTDLQE</sequence>
<dbReference type="AlphaFoldDB" id="A0ABD2MLS9"/>
<dbReference type="Proteomes" id="UP001516400">
    <property type="component" value="Unassembled WGS sequence"/>
</dbReference>
<protein>
    <submittedName>
        <fullName evidence="1">Uncharacterized protein</fullName>
    </submittedName>
</protein>